<evidence type="ECO:0000313" key="8">
    <source>
        <dbReference type="EMBL" id="CAF3150510.1"/>
    </source>
</evidence>
<dbReference type="Proteomes" id="UP000663872">
    <property type="component" value="Unassembled WGS sequence"/>
</dbReference>
<dbReference type="Pfam" id="PF13499">
    <property type="entry name" value="EF-hand_7"/>
    <property type="match status" value="1"/>
</dbReference>
<gene>
    <name evidence="10" type="ORF">FME351_LOCUS5760</name>
    <name evidence="11" type="ORF">GRG538_LOCUS8597</name>
    <name evidence="12" type="ORF">HFQ381_LOCUS8019</name>
    <name evidence="9" type="ORF">LUA448_LOCUS1372</name>
    <name evidence="15" type="ORF">QYT958_LOCUS1722</name>
    <name evidence="8" type="ORF">TIS948_LOCUS9677</name>
    <name evidence="13" type="ORF">TSG867_LOCUS10521</name>
    <name evidence="14" type="ORF">UJA718_LOCUS21634</name>
</gene>
<evidence type="ECO:0000313" key="15">
    <source>
        <dbReference type="EMBL" id="CAF4464752.1"/>
    </source>
</evidence>
<dbReference type="PROSITE" id="PS00018">
    <property type="entry name" value="EF_HAND_1"/>
    <property type="match status" value="2"/>
</dbReference>
<dbReference type="SUPFAM" id="SSF47473">
    <property type="entry name" value="EF-hand"/>
    <property type="match status" value="1"/>
</dbReference>
<evidence type="ECO:0000313" key="14">
    <source>
        <dbReference type="EMBL" id="CAF4435075.1"/>
    </source>
</evidence>
<reference evidence="12" key="1">
    <citation type="submission" date="2021-02" db="EMBL/GenBank/DDBJ databases">
        <authorList>
            <person name="Nowell W R."/>
        </authorList>
    </citation>
    <scope>NUCLEOTIDE SEQUENCE</scope>
</reference>
<feature type="domain" description="EF-hand" evidence="7">
    <location>
        <begin position="63"/>
        <end position="98"/>
    </location>
</feature>
<evidence type="ECO:0000256" key="4">
    <source>
        <dbReference type="ARBA" id="ARBA00022737"/>
    </source>
</evidence>
<dbReference type="EMBL" id="CAJOBP010004271">
    <property type="protein sequence ID" value="CAF4435075.1"/>
    <property type="molecule type" value="Genomic_DNA"/>
</dbReference>
<evidence type="ECO:0000313" key="12">
    <source>
        <dbReference type="EMBL" id="CAF4210473.1"/>
    </source>
</evidence>
<dbReference type="PANTHER" id="PTHR23055">
    <property type="entry name" value="CALCIUM BINDING PROTEINS"/>
    <property type="match status" value="1"/>
</dbReference>
<keyword evidence="4" id="KW-0677">Repeat</keyword>
<evidence type="ECO:0000313" key="16">
    <source>
        <dbReference type="Proteomes" id="UP000663851"/>
    </source>
</evidence>
<keyword evidence="2" id="KW-0519">Myristate</keyword>
<feature type="domain" description="EF-hand" evidence="7">
    <location>
        <begin position="99"/>
        <end position="134"/>
    </location>
</feature>
<dbReference type="Proteomes" id="UP000663833">
    <property type="component" value="Unassembled WGS sequence"/>
</dbReference>
<dbReference type="EMBL" id="CAJOBQ010000484">
    <property type="protein sequence ID" value="CAF4365640.1"/>
    <property type="molecule type" value="Genomic_DNA"/>
</dbReference>
<dbReference type="AlphaFoldDB" id="A0A820BRI4"/>
<keyword evidence="6" id="KW-0449">Lipoprotein</keyword>
<evidence type="ECO:0000256" key="3">
    <source>
        <dbReference type="ARBA" id="ARBA00022723"/>
    </source>
</evidence>
<evidence type="ECO:0000313" key="17">
    <source>
        <dbReference type="Proteomes" id="UP000663873"/>
    </source>
</evidence>
<dbReference type="Gene3D" id="1.10.238.10">
    <property type="entry name" value="EF-hand"/>
    <property type="match status" value="1"/>
</dbReference>
<dbReference type="EMBL" id="CAJOBO010000393">
    <property type="protein sequence ID" value="CAF4210473.1"/>
    <property type="molecule type" value="Genomic_DNA"/>
</dbReference>
<evidence type="ECO:0000313" key="10">
    <source>
        <dbReference type="EMBL" id="CAF3364714.1"/>
    </source>
</evidence>
<dbReference type="Proteomes" id="UP000663848">
    <property type="component" value="Unassembled WGS sequence"/>
</dbReference>
<name>A0A820BRI4_9BILA</name>
<sequence>MGHRHGKHTFTERDVQVLVKSSGKTENEIRQWYEEFRKESDGADRMNKRQFQSYYTKLKQNTKLEEITDHIFRVFDTDHSGTIDFSEFLIAYLATTVGSSRQKFEYAFELFDINENEKIERKEAEKMLSIICRIIGVSQEDAKLYTTTIMLSFDTNQDKIITREEFVTGCLHDSTLGEIVNAFNL</sequence>
<dbReference type="EMBL" id="CAJNYU010000497">
    <property type="protein sequence ID" value="CAF3364714.1"/>
    <property type="molecule type" value="Genomic_DNA"/>
</dbReference>
<dbReference type="Proteomes" id="UP000663825">
    <property type="component" value="Unassembled WGS sequence"/>
</dbReference>
<dbReference type="OrthoDB" id="191686at2759"/>
<keyword evidence="3" id="KW-0479">Metal-binding</keyword>
<keyword evidence="17" id="KW-1185">Reference proteome</keyword>
<dbReference type="Proteomes" id="UP000663851">
    <property type="component" value="Unassembled WGS sequence"/>
</dbReference>
<organism evidence="12 16">
    <name type="scientific">Rotaria socialis</name>
    <dbReference type="NCBI Taxonomy" id="392032"/>
    <lineage>
        <taxon>Eukaryota</taxon>
        <taxon>Metazoa</taxon>
        <taxon>Spiralia</taxon>
        <taxon>Gnathifera</taxon>
        <taxon>Rotifera</taxon>
        <taxon>Eurotatoria</taxon>
        <taxon>Bdelloidea</taxon>
        <taxon>Philodinida</taxon>
        <taxon>Philodinidae</taxon>
        <taxon>Rotaria</taxon>
    </lineage>
</organism>
<dbReference type="Proteomes" id="UP000663869">
    <property type="component" value="Unassembled WGS sequence"/>
</dbReference>
<dbReference type="EMBL" id="CAJNYT010000927">
    <property type="protein sequence ID" value="CAF3385330.1"/>
    <property type="molecule type" value="Genomic_DNA"/>
</dbReference>
<dbReference type="InterPro" id="IPR011992">
    <property type="entry name" value="EF-hand-dom_pair"/>
</dbReference>
<dbReference type="InterPro" id="IPR018247">
    <property type="entry name" value="EF_Hand_1_Ca_BS"/>
</dbReference>
<keyword evidence="5" id="KW-0106">Calcium</keyword>
<dbReference type="Proteomes" id="UP000663862">
    <property type="component" value="Unassembled WGS sequence"/>
</dbReference>
<evidence type="ECO:0000259" key="7">
    <source>
        <dbReference type="PROSITE" id="PS50222"/>
    </source>
</evidence>
<dbReference type="Proteomes" id="UP000663873">
    <property type="component" value="Unassembled WGS sequence"/>
</dbReference>
<protein>
    <recommendedName>
        <fullName evidence="7">EF-hand domain-containing protein</fullName>
    </recommendedName>
</protein>
<dbReference type="PRINTS" id="PR00450">
    <property type="entry name" value="RECOVERIN"/>
</dbReference>
<dbReference type="CDD" id="cd00051">
    <property type="entry name" value="EFh"/>
    <property type="match status" value="2"/>
</dbReference>
<evidence type="ECO:0000313" key="13">
    <source>
        <dbReference type="EMBL" id="CAF4365640.1"/>
    </source>
</evidence>
<proteinExistence type="inferred from homology"/>
<evidence type="ECO:0000313" key="9">
    <source>
        <dbReference type="EMBL" id="CAF3187897.1"/>
    </source>
</evidence>
<dbReference type="InterPro" id="IPR002048">
    <property type="entry name" value="EF_hand_dom"/>
</dbReference>
<dbReference type="PROSITE" id="PS50222">
    <property type="entry name" value="EF_HAND_2"/>
    <property type="match status" value="2"/>
</dbReference>
<dbReference type="EMBL" id="CAJOBR010000102">
    <property type="protein sequence ID" value="CAF4464752.1"/>
    <property type="molecule type" value="Genomic_DNA"/>
</dbReference>
<dbReference type="PANTHER" id="PTHR23055:SF178">
    <property type="entry name" value="NEUROCALCIN HOMOLOG"/>
    <property type="match status" value="1"/>
</dbReference>
<dbReference type="InterPro" id="IPR028846">
    <property type="entry name" value="Recoverin"/>
</dbReference>
<evidence type="ECO:0000256" key="2">
    <source>
        <dbReference type="ARBA" id="ARBA00022707"/>
    </source>
</evidence>
<comment type="similarity">
    <text evidence="1">Belongs to the recoverin family.</text>
</comment>
<accession>A0A820BRI4</accession>
<dbReference type="GO" id="GO:0005509">
    <property type="term" value="F:calcium ion binding"/>
    <property type="evidence" value="ECO:0007669"/>
    <property type="project" value="InterPro"/>
</dbReference>
<evidence type="ECO:0000256" key="1">
    <source>
        <dbReference type="ARBA" id="ARBA00006049"/>
    </source>
</evidence>
<comment type="caution">
    <text evidence="12">The sequence shown here is derived from an EMBL/GenBank/DDBJ whole genome shotgun (WGS) entry which is preliminary data.</text>
</comment>
<dbReference type="EMBL" id="CAJNYD010000035">
    <property type="protein sequence ID" value="CAF3187897.1"/>
    <property type="molecule type" value="Genomic_DNA"/>
</dbReference>
<evidence type="ECO:0000313" key="11">
    <source>
        <dbReference type="EMBL" id="CAF3385330.1"/>
    </source>
</evidence>
<dbReference type="SMART" id="SM00054">
    <property type="entry name" value="EFh"/>
    <property type="match status" value="3"/>
</dbReference>
<evidence type="ECO:0000256" key="6">
    <source>
        <dbReference type="ARBA" id="ARBA00023288"/>
    </source>
</evidence>
<dbReference type="EMBL" id="CAJNXB010001258">
    <property type="protein sequence ID" value="CAF3150510.1"/>
    <property type="molecule type" value="Genomic_DNA"/>
</dbReference>
<evidence type="ECO:0000256" key="5">
    <source>
        <dbReference type="ARBA" id="ARBA00022837"/>
    </source>
</evidence>
<dbReference type="Pfam" id="PF13833">
    <property type="entry name" value="EF-hand_8"/>
    <property type="match status" value="1"/>
</dbReference>